<sequence length="271" mass="31039">MAKRRYELTETRIAKLQKEGRGEGIGPDYQPWIRIHDFSSNGRVHRRYSQKVRRIVQLLSDIEEDIFLKFDASDLVVDIREQFPLPRADTLRIAELHGTRHPCVKGVVAVMSTDFVIDLPGPRRIAIAVKSGDELAKRRVCEKLDIERSYWLERGHEWHLVVDDAVSHDERLHLQQTAEWASLDLLEGVEGWDGRAQDLMLEIFAAAPRERLLDVLRRVEERCGWEAGDALALAKHLLAIRSLIFIGDGRLDVFGPVEQLDRREASDVLAA</sequence>
<organism evidence="2 3">
    <name type="scientific">Alteriqipengyuania abyssalis</name>
    <dbReference type="NCBI Taxonomy" id="2860200"/>
    <lineage>
        <taxon>Bacteria</taxon>
        <taxon>Pseudomonadati</taxon>
        <taxon>Pseudomonadota</taxon>
        <taxon>Alphaproteobacteria</taxon>
        <taxon>Sphingomonadales</taxon>
        <taxon>Erythrobacteraceae</taxon>
        <taxon>Alteriqipengyuania</taxon>
    </lineage>
</organism>
<accession>A0ABS7PBG2</accession>
<gene>
    <name evidence="2" type="ORF">KYN89_04635</name>
</gene>
<evidence type="ECO:0000313" key="3">
    <source>
        <dbReference type="Proteomes" id="UP000759298"/>
    </source>
</evidence>
<dbReference type="Pfam" id="PF08722">
    <property type="entry name" value="Tn7_TnsA-like_N"/>
    <property type="match status" value="1"/>
</dbReference>
<dbReference type="Gene3D" id="3.40.1350.10">
    <property type="match status" value="1"/>
</dbReference>
<reference evidence="2 3" key="1">
    <citation type="submission" date="2021-07" db="EMBL/GenBank/DDBJ databases">
        <title>Alteriqipengyuania abyssalis NZ-12B nov, sp.nov isolated from deep sea sponge in pacific ocean.</title>
        <authorList>
            <person name="Tareen S."/>
            <person name="Wink J."/>
        </authorList>
    </citation>
    <scope>NUCLEOTIDE SEQUENCE [LARGE SCALE GENOMIC DNA]</scope>
    <source>
        <strain evidence="2 3">NZ-12B</strain>
    </source>
</reference>
<dbReference type="InterPro" id="IPR011856">
    <property type="entry name" value="tRNA_endonuc-like_dom_sf"/>
</dbReference>
<dbReference type="SUPFAM" id="SSF52980">
    <property type="entry name" value="Restriction endonuclease-like"/>
    <property type="match status" value="1"/>
</dbReference>
<dbReference type="Proteomes" id="UP000759298">
    <property type="component" value="Unassembled WGS sequence"/>
</dbReference>
<protein>
    <submittedName>
        <fullName evidence="2">TnsA endonuclease N-terminal domain-containing protein</fullName>
    </submittedName>
</protein>
<dbReference type="EMBL" id="JAHWXP010000001">
    <property type="protein sequence ID" value="MBY8336326.1"/>
    <property type="molecule type" value="Genomic_DNA"/>
</dbReference>
<dbReference type="RefSeq" id="WP_222824000.1">
    <property type="nucleotide sequence ID" value="NZ_JAHWXP010000001.1"/>
</dbReference>
<evidence type="ECO:0000259" key="1">
    <source>
        <dbReference type="Pfam" id="PF08722"/>
    </source>
</evidence>
<dbReference type="GO" id="GO:0004519">
    <property type="term" value="F:endonuclease activity"/>
    <property type="evidence" value="ECO:0007669"/>
    <property type="project" value="UniProtKB-KW"/>
</dbReference>
<name>A0ABS7PBG2_9SPHN</name>
<dbReference type="CDD" id="cd22362">
    <property type="entry name" value="TnsA_endonuclease-like"/>
    <property type="match status" value="1"/>
</dbReference>
<keyword evidence="2" id="KW-0540">Nuclease</keyword>
<feature type="domain" description="TnsA endonuclease N-terminal" evidence="1">
    <location>
        <begin position="75"/>
        <end position="161"/>
    </location>
</feature>
<evidence type="ECO:0000313" key="2">
    <source>
        <dbReference type="EMBL" id="MBY8336326.1"/>
    </source>
</evidence>
<proteinExistence type="predicted"/>
<keyword evidence="2" id="KW-0255">Endonuclease</keyword>
<comment type="caution">
    <text evidence="2">The sequence shown here is derived from an EMBL/GenBank/DDBJ whole genome shotgun (WGS) entry which is preliminary data.</text>
</comment>
<keyword evidence="2" id="KW-0378">Hydrolase</keyword>
<keyword evidence="3" id="KW-1185">Reference proteome</keyword>
<dbReference type="InterPro" id="IPR011335">
    <property type="entry name" value="Restrct_endonuc-II-like"/>
</dbReference>
<dbReference type="InterPro" id="IPR014833">
    <property type="entry name" value="TnsA_N"/>
</dbReference>